<keyword evidence="1" id="KW-1185">Reference proteome</keyword>
<name>A0A915J4E3_ROMCU</name>
<dbReference type="AlphaFoldDB" id="A0A915J4E3"/>
<dbReference type="WBParaSite" id="nRc.2.0.1.t21337-RA">
    <property type="protein sequence ID" value="nRc.2.0.1.t21337-RA"/>
    <property type="gene ID" value="nRc.2.0.1.g21337"/>
</dbReference>
<dbReference type="Proteomes" id="UP000887565">
    <property type="component" value="Unplaced"/>
</dbReference>
<protein>
    <submittedName>
        <fullName evidence="2">Uncharacterized protein</fullName>
    </submittedName>
</protein>
<organism evidence="1 2">
    <name type="scientific">Romanomermis culicivorax</name>
    <name type="common">Nematode worm</name>
    <dbReference type="NCBI Taxonomy" id="13658"/>
    <lineage>
        <taxon>Eukaryota</taxon>
        <taxon>Metazoa</taxon>
        <taxon>Ecdysozoa</taxon>
        <taxon>Nematoda</taxon>
        <taxon>Enoplea</taxon>
        <taxon>Dorylaimia</taxon>
        <taxon>Mermithida</taxon>
        <taxon>Mermithoidea</taxon>
        <taxon>Mermithidae</taxon>
        <taxon>Romanomermis</taxon>
    </lineage>
</organism>
<proteinExistence type="predicted"/>
<reference evidence="2" key="1">
    <citation type="submission" date="2022-11" db="UniProtKB">
        <authorList>
            <consortium name="WormBaseParasite"/>
        </authorList>
    </citation>
    <scope>IDENTIFICATION</scope>
</reference>
<evidence type="ECO:0000313" key="2">
    <source>
        <dbReference type="WBParaSite" id="nRc.2.0.1.t21337-RA"/>
    </source>
</evidence>
<evidence type="ECO:0000313" key="1">
    <source>
        <dbReference type="Proteomes" id="UP000887565"/>
    </source>
</evidence>
<sequence>MPVFYQLTIGEQAKNFTNVQQLAKAVSKASSVLNGTKAKIGTTDCPILMNQAKPEPPMPRSPKPFNHGFDGCCSMDRSQDCYRDHTLSTNH</sequence>
<accession>A0A915J4E3</accession>